<dbReference type="OrthoDB" id="4457504at2"/>
<organism evidence="2 3">
    <name type="scientific">Nonomuraea solani</name>
    <dbReference type="NCBI Taxonomy" id="1144553"/>
    <lineage>
        <taxon>Bacteria</taxon>
        <taxon>Bacillati</taxon>
        <taxon>Actinomycetota</taxon>
        <taxon>Actinomycetes</taxon>
        <taxon>Streptosporangiales</taxon>
        <taxon>Streptosporangiaceae</taxon>
        <taxon>Nonomuraea</taxon>
    </lineage>
</organism>
<dbReference type="Proteomes" id="UP000236732">
    <property type="component" value="Unassembled WGS sequence"/>
</dbReference>
<reference evidence="2 3" key="1">
    <citation type="submission" date="2016-10" db="EMBL/GenBank/DDBJ databases">
        <authorList>
            <person name="de Groot N.N."/>
        </authorList>
    </citation>
    <scope>NUCLEOTIDE SEQUENCE [LARGE SCALE GENOMIC DNA]</scope>
    <source>
        <strain evidence="2 3">CGMCC 4.7037</strain>
    </source>
</reference>
<protein>
    <submittedName>
        <fullName evidence="2">Uncharacterized conserved protein YbjT, contains NAD(P)-binding and DUF2867 domains</fullName>
    </submittedName>
</protein>
<dbReference type="Pfam" id="PF13460">
    <property type="entry name" value="NAD_binding_10"/>
    <property type="match status" value="1"/>
</dbReference>
<accession>A0A1H6EZ61</accession>
<evidence type="ECO:0000259" key="1">
    <source>
        <dbReference type="Pfam" id="PF13460"/>
    </source>
</evidence>
<dbReference type="PANTHER" id="PTHR43162:SF1">
    <property type="entry name" value="PRESTALK A DIFFERENTIATION PROTEIN A"/>
    <property type="match status" value="1"/>
</dbReference>
<dbReference type="InterPro" id="IPR051604">
    <property type="entry name" value="Ergot_Alk_Oxidoreductase"/>
</dbReference>
<gene>
    <name evidence="2" type="ORF">SAMN05444920_12484</name>
</gene>
<evidence type="ECO:0000313" key="2">
    <source>
        <dbReference type="EMBL" id="SEH02149.1"/>
    </source>
</evidence>
<dbReference type="PANTHER" id="PTHR43162">
    <property type="match status" value="1"/>
</dbReference>
<name>A0A1H6EZ61_9ACTN</name>
<keyword evidence="3" id="KW-1185">Reference proteome</keyword>
<dbReference type="RefSeq" id="WP_103963206.1">
    <property type="nucleotide sequence ID" value="NZ_FNVT01000024.1"/>
</dbReference>
<sequence length="275" mass="29496">MILVTGATGLVARPLVELLVEAGAKVRAVTRTPEKAVFPDGVEVVDRPDALDGVTSIFLHPRAVADGAPELLEQARRQGATRVVALSAINIDDDLSEQPSRFRGDRNKEAEQAAVASGLEWVSLRAASFAINTLTSWGGQIRAGDVVRGAYAGFEEALLDERDLSEVAARALLTDEVVGQRLELTGPQALTHTESVEIIGTAIGRPLRYQEMPAEMVARGMIERGLPQAFVTALMARYARGGRARVTGEVERVLGRPARTFAQWAADHAALVNGR</sequence>
<proteinExistence type="predicted"/>
<dbReference type="InterPro" id="IPR036291">
    <property type="entry name" value="NAD(P)-bd_dom_sf"/>
</dbReference>
<dbReference type="Gene3D" id="3.90.25.10">
    <property type="entry name" value="UDP-galactose 4-epimerase, domain 1"/>
    <property type="match status" value="1"/>
</dbReference>
<dbReference type="EMBL" id="FNVT01000024">
    <property type="protein sequence ID" value="SEH02149.1"/>
    <property type="molecule type" value="Genomic_DNA"/>
</dbReference>
<feature type="domain" description="NAD(P)-binding" evidence="1">
    <location>
        <begin position="6"/>
        <end position="130"/>
    </location>
</feature>
<dbReference type="Gene3D" id="3.40.50.720">
    <property type="entry name" value="NAD(P)-binding Rossmann-like Domain"/>
    <property type="match status" value="1"/>
</dbReference>
<dbReference type="AlphaFoldDB" id="A0A1H6EZ61"/>
<dbReference type="SUPFAM" id="SSF51735">
    <property type="entry name" value="NAD(P)-binding Rossmann-fold domains"/>
    <property type="match status" value="1"/>
</dbReference>
<evidence type="ECO:0000313" key="3">
    <source>
        <dbReference type="Proteomes" id="UP000236732"/>
    </source>
</evidence>
<dbReference type="InterPro" id="IPR016040">
    <property type="entry name" value="NAD(P)-bd_dom"/>
</dbReference>